<proteinExistence type="predicted"/>
<evidence type="ECO:0000256" key="4">
    <source>
        <dbReference type="ARBA" id="ARBA00022723"/>
    </source>
</evidence>
<evidence type="ECO:0000256" key="1">
    <source>
        <dbReference type="ARBA" id="ARBA00001798"/>
    </source>
</evidence>
<keyword evidence="8" id="KW-0862">Zinc</keyword>
<gene>
    <name evidence="10" type="ORF">D9758_013793</name>
</gene>
<keyword evidence="5" id="KW-0677">Repeat</keyword>
<dbReference type="Pfam" id="PF01485">
    <property type="entry name" value="IBR"/>
    <property type="match status" value="2"/>
</dbReference>
<evidence type="ECO:0000256" key="6">
    <source>
        <dbReference type="ARBA" id="ARBA00022771"/>
    </source>
</evidence>
<keyword evidence="7" id="KW-0833">Ubl conjugation pathway</keyword>
<feature type="domain" description="RING-type" evidence="9">
    <location>
        <begin position="104"/>
        <end position="294"/>
    </location>
</feature>
<keyword evidence="3" id="KW-0808">Transferase</keyword>
<accession>A0A8H5D4R2</accession>
<evidence type="ECO:0000256" key="2">
    <source>
        <dbReference type="ARBA" id="ARBA00012251"/>
    </source>
</evidence>
<dbReference type="InterPro" id="IPR031127">
    <property type="entry name" value="E3_UB_ligase_RBR"/>
</dbReference>
<dbReference type="InterPro" id="IPR002867">
    <property type="entry name" value="IBR_dom"/>
</dbReference>
<dbReference type="EMBL" id="JAACJM010000063">
    <property type="protein sequence ID" value="KAF5353585.1"/>
    <property type="molecule type" value="Genomic_DNA"/>
</dbReference>
<evidence type="ECO:0000256" key="5">
    <source>
        <dbReference type="ARBA" id="ARBA00022737"/>
    </source>
</evidence>
<dbReference type="Gene3D" id="3.30.40.10">
    <property type="entry name" value="Zinc/RING finger domain, C3HC4 (zinc finger)"/>
    <property type="match status" value="1"/>
</dbReference>
<name>A0A8H5D4R2_9AGAR</name>
<dbReference type="EC" id="2.3.2.31" evidence="2"/>
<keyword evidence="11" id="KW-1185">Reference proteome</keyword>
<dbReference type="PANTHER" id="PTHR11685">
    <property type="entry name" value="RBR FAMILY RING FINGER AND IBR DOMAIN-CONTAINING"/>
    <property type="match status" value="1"/>
</dbReference>
<comment type="caution">
    <text evidence="10">The sequence shown here is derived from an EMBL/GenBank/DDBJ whole genome shotgun (WGS) entry which is preliminary data.</text>
</comment>
<dbReference type="SMART" id="SM00647">
    <property type="entry name" value="IBR"/>
    <property type="match status" value="2"/>
</dbReference>
<comment type="catalytic activity">
    <reaction evidence="1">
        <text>[E2 ubiquitin-conjugating enzyme]-S-ubiquitinyl-L-cysteine + [acceptor protein]-L-lysine = [E2 ubiquitin-conjugating enzyme]-L-cysteine + [acceptor protein]-N(6)-ubiquitinyl-L-lysine.</text>
        <dbReference type="EC" id="2.3.2.31"/>
    </reaction>
</comment>
<evidence type="ECO:0000313" key="11">
    <source>
        <dbReference type="Proteomes" id="UP000559256"/>
    </source>
</evidence>
<dbReference type="PROSITE" id="PS51873">
    <property type="entry name" value="TRIAD"/>
    <property type="match status" value="1"/>
</dbReference>
<dbReference type="CDD" id="cd22584">
    <property type="entry name" value="Rcat_RBR_unk"/>
    <property type="match status" value="1"/>
</dbReference>
<dbReference type="OrthoDB" id="9977870at2759"/>
<evidence type="ECO:0000256" key="8">
    <source>
        <dbReference type="ARBA" id="ARBA00022833"/>
    </source>
</evidence>
<dbReference type="Proteomes" id="UP000559256">
    <property type="component" value="Unassembled WGS sequence"/>
</dbReference>
<protein>
    <recommendedName>
        <fullName evidence="2">RBR-type E3 ubiquitin transferase</fullName>
        <ecNumber evidence="2">2.3.2.31</ecNumber>
    </recommendedName>
</protein>
<dbReference type="InterPro" id="IPR017907">
    <property type="entry name" value="Znf_RING_CS"/>
</dbReference>
<dbReference type="GO" id="GO:0016567">
    <property type="term" value="P:protein ubiquitination"/>
    <property type="evidence" value="ECO:0007669"/>
    <property type="project" value="InterPro"/>
</dbReference>
<dbReference type="PROSITE" id="PS00518">
    <property type="entry name" value="ZF_RING_1"/>
    <property type="match status" value="1"/>
</dbReference>
<evidence type="ECO:0000313" key="10">
    <source>
        <dbReference type="EMBL" id="KAF5353585.1"/>
    </source>
</evidence>
<keyword evidence="6" id="KW-0863">Zinc-finger</keyword>
<reference evidence="10 11" key="1">
    <citation type="journal article" date="2020" name="ISME J.">
        <title>Uncovering the hidden diversity of litter-decomposition mechanisms in mushroom-forming fungi.</title>
        <authorList>
            <person name="Floudas D."/>
            <person name="Bentzer J."/>
            <person name="Ahren D."/>
            <person name="Johansson T."/>
            <person name="Persson P."/>
            <person name="Tunlid A."/>
        </authorList>
    </citation>
    <scope>NUCLEOTIDE SEQUENCE [LARGE SCALE GENOMIC DNA]</scope>
    <source>
        <strain evidence="10 11">CBS 291.85</strain>
    </source>
</reference>
<dbReference type="InterPro" id="IPR013083">
    <property type="entry name" value="Znf_RING/FYVE/PHD"/>
</dbReference>
<evidence type="ECO:0000256" key="3">
    <source>
        <dbReference type="ARBA" id="ARBA00022679"/>
    </source>
</evidence>
<dbReference type="CDD" id="cd20335">
    <property type="entry name" value="BRcat_RBR"/>
    <property type="match status" value="1"/>
</dbReference>
<dbReference type="AlphaFoldDB" id="A0A8H5D4R2"/>
<sequence>MDAASYTLIAQLQLDDLNLRLADEPFALQLQAEEYSSFVQNFQVSSSFQEAAEKDREIIERVRMIDQGVEDDRRYAEALSRGEELPQPSEAQRAMENARPHQEQRVECVSCLDLLSPPFLRAPCNHVYCVGCLEDLVKAALNDESLHPLRCCRQSLEIPRVVFLLPRELQVRFLEKLREFGTNASERVYCPNPTCSKFLGSSASHPSRITCPLCWTSACTLCKQRAHRGDTCAQNTALEQVKELATERGWQTCPGCHAIVELNIGCYHMTCRCRTEFCYLCAVPWKNCTCPQWEEQRLLVTAETHVEREVGQNMRVAEPEVYQQRVEHEMVRLQDYHDRAPHSWHPRDMSGICEECGFSFRYLMVRDVDRSPFLR</sequence>
<evidence type="ECO:0000259" key="9">
    <source>
        <dbReference type="PROSITE" id="PS51873"/>
    </source>
</evidence>
<dbReference type="InterPro" id="IPR044066">
    <property type="entry name" value="TRIAD_supradom"/>
</dbReference>
<dbReference type="SUPFAM" id="SSF57850">
    <property type="entry name" value="RING/U-box"/>
    <property type="match status" value="2"/>
</dbReference>
<evidence type="ECO:0000256" key="7">
    <source>
        <dbReference type="ARBA" id="ARBA00022786"/>
    </source>
</evidence>
<dbReference type="GO" id="GO:0008270">
    <property type="term" value="F:zinc ion binding"/>
    <property type="evidence" value="ECO:0007669"/>
    <property type="project" value="UniProtKB-KW"/>
</dbReference>
<organism evidence="10 11">
    <name type="scientific">Tetrapyrgos nigripes</name>
    <dbReference type="NCBI Taxonomy" id="182062"/>
    <lineage>
        <taxon>Eukaryota</taxon>
        <taxon>Fungi</taxon>
        <taxon>Dikarya</taxon>
        <taxon>Basidiomycota</taxon>
        <taxon>Agaricomycotina</taxon>
        <taxon>Agaricomycetes</taxon>
        <taxon>Agaricomycetidae</taxon>
        <taxon>Agaricales</taxon>
        <taxon>Marasmiineae</taxon>
        <taxon>Marasmiaceae</taxon>
        <taxon>Tetrapyrgos</taxon>
    </lineage>
</organism>
<dbReference type="Gene3D" id="1.20.120.1750">
    <property type="match status" value="1"/>
</dbReference>
<keyword evidence="4" id="KW-0479">Metal-binding</keyword>
<dbReference type="GO" id="GO:0061630">
    <property type="term" value="F:ubiquitin protein ligase activity"/>
    <property type="evidence" value="ECO:0007669"/>
    <property type="project" value="UniProtKB-EC"/>
</dbReference>